<accession>A0ABW1KPV4</accession>
<dbReference type="InterPro" id="IPR023213">
    <property type="entry name" value="CAT-like_dom_sf"/>
</dbReference>
<organism evidence="3 4">
    <name type="scientific">Plantactinospora solaniradicis</name>
    <dbReference type="NCBI Taxonomy" id="1723736"/>
    <lineage>
        <taxon>Bacteria</taxon>
        <taxon>Bacillati</taxon>
        <taxon>Actinomycetota</taxon>
        <taxon>Actinomycetes</taxon>
        <taxon>Micromonosporales</taxon>
        <taxon>Micromonosporaceae</taxon>
        <taxon>Plantactinospora</taxon>
    </lineage>
</organism>
<reference evidence="4" key="1">
    <citation type="journal article" date="2019" name="Int. J. Syst. Evol. Microbiol.">
        <title>The Global Catalogue of Microorganisms (GCM) 10K type strain sequencing project: providing services to taxonomists for standard genome sequencing and annotation.</title>
        <authorList>
            <consortium name="The Broad Institute Genomics Platform"/>
            <consortium name="The Broad Institute Genome Sequencing Center for Infectious Disease"/>
            <person name="Wu L."/>
            <person name="Ma J."/>
        </authorList>
    </citation>
    <scope>NUCLEOTIDE SEQUENCE [LARGE SCALE GENOMIC DNA]</scope>
    <source>
        <strain evidence="4">ZS-35-S2</strain>
    </source>
</reference>
<evidence type="ECO:0000313" key="3">
    <source>
        <dbReference type="EMBL" id="MFC6023465.1"/>
    </source>
</evidence>
<feature type="non-terminal residue" evidence="3">
    <location>
        <position position="467"/>
    </location>
</feature>
<keyword evidence="4" id="KW-1185">Reference proteome</keyword>
<comment type="caution">
    <text evidence="3">The sequence shown here is derived from an EMBL/GenBank/DDBJ whole genome shotgun (WGS) entry which is preliminary data.</text>
</comment>
<evidence type="ECO:0000259" key="2">
    <source>
        <dbReference type="PROSITE" id="PS50075"/>
    </source>
</evidence>
<evidence type="ECO:0000313" key="4">
    <source>
        <dbReference type="Proteomes" id="UP001596203"/>
    </source>
</evidence>
<feature type="non-terminal residue" evidence="3">
    <location>
        <position position="1"/>
    </location>
</feature>
<dbReference type="Gene3D" id="3.30.559.10">
    <property type="entry name" value="Chloramphenicol acetyltransferase-like domain"/>
    <property type="match status" value="1"/>
</dbReference>
<evidence type="ECO:0000256" key="1">
    <source>
        <dbReference type="ARBA" id="ARBA00001957"/>
    </source>
</evidence>
<dbReference type="Pfam" id="PF00668">
    <property type="entry name" value="Condensation"/>
    <property type="match status" value="1"/>
</dbReference>
<comment type="cofactor">
    <cofactor evidence="1">
        <name>pantetheine 4'-phosphate</name>
        <dbReference type="ChEBI" id="CHEBI:47942"/>
    </cofactor>
</comment>
<feature type="domain" description="Carrier" evidence="2">
    <location>
        <begin position="1"/>
        <end position="33"/>
    </location>
</feature>
<sequence>SRIRAVFAVEVPVAALFDTPTVAGLAEVIDVSTPGAVTPPIVPVDRDGLLPLSFAQQRLWFLAQLEPDSVEYNMPMPVHLAGELDVAALAVALTGLVARHEVLRTRLVADADGVPWQVVDPPASFDLPLIDLSGEDDPVAAVEVWREADAVVPFDLAAGPLFRATLLRLGADEHVLALAMHHVVADEWSAGILRRELDALYAAARDGGQPALPVLPVQYADFAVWQRQWLTGDVLDDQLDYWRDRLDAVPTLELPTDRPRPAQRSSAGAVLKFVVPAEVVDGLRVLSRDAGVSMFMTVFAAFNVLLGRYSGQDDIVVGTPIANRNRAEIETLIGFFVNTLVMRTDLSGDPTFTELLGRVRAETLAAYAHQDVPFEQLVDELGVVRDRSRTPLFQVLVNYGTGDGEWREDSGEQRDSGVVSTIYDLSLNIGETDSGLRGGVEYSRELFDESTVRRLVGHLMVLLGAVA</sequence>
<dbReference type="InterPro" id="IPR036736">
    <property type="entry name" value="ACP-like_sf"/>
</dbReference>
<dbReference type="InterPro" id="IPR009081">
    <property type="entry name" value="PP-bd_ACP"/>
</dbReference>
<protein>
    <submittedName>
        <fullName evidence="3">Condensation domain-containing protein</fullName>
    </submittedName>
</protein>
<dbReference type="SUPFAM" id="SSF52777">
    <property type="entry name" value="CoA-dependent acyltransferases"/>
    <property type="match status" value="2"/>
</dbReference>
<gene>
    <name evidence="3" type="ORF">ACFP2T_45830</name>
</gene>
<name>A0ABW1KPV4_9ACTN</name>
<dbReference type="CDD" id="cd19531">
    <property type="entry name" value="LCL_NRPS-like"/>
    <property type="match status" value="1"/>
</dbReference>
<dbReference type="InterPro" id="IPR001242">
    <property type="entry name" value="Condensation_dom"/>
</dbReference>
<proteinExistence type="predicted"/>
<dbReference type="SUPFAM" id="SSF47336">
    <property type="entry name" value="ACP-like"/>
    <property type="match status" value="1"/>
</dbReference>
<dbReference type="EMBL" id="JBHSPR010000094">
    <property type="protein sequence ID" value="MFC6023465.1"/>
    <property type="molecule type" value="Genomic_DNA"/>
</dbReference>
<dbReference type="PANTHER" id="PTHR45398:SF1">
    <property type="entry name" value="ENZYME, PUTATIVE (JCVI)-RELATED"/>
    <property type="match status" value="1"/>
</dbReference>
<dbReference type="Gene3D" id="3.30.559.30">
    <property type="entry name" value="Nonribosomal peptide synthetase, condensation domain"/>
    <property type="match status" value="1"/>
</dbReference>
<dbReference type="Proteomes" id="UP001596203">
    <property type="component" value="Unassembled WGS sequence"/>
</dbReference>
<dbReference type="PROSITE" id="PS50075">
    <property type="entry name" value="CARRIER"/>
    <property type="match status" value="1"/>
</dbReference>
<dbReference type="PANTHER" id="PTHR45398">
    <property type="match status" value="1"/>
</dbReference>